<sequence>MPPDTDSPAPDAGRCPLCAGRNGCAMELQRLTGQVQPPCWCTGASFPPDLLDRIPAADRGRACICAACAAPTVP</sequence>
<dbReference type="InterPro" id="IPR032720">
    <property type="entry name" value="Cys_rich_CWC"/>
</dbReference>
<evidence type="ECO:0008006" key="3">
    <source>
        <dbReference type="Google" id="ProtNLM"/>
    </source>
</evidence>
<name>A0A6N8IUM6_9BURK</name>
<dbReference type="Pfam" id="PF14375">
    <property type="entry name" value="Cys_rich_CWC"/>
    <property type="match status" value="1"/>
</dbReference>
<evidence type="ECO:0000313" key="1">
    <source>
        <dbReference type="EMBL" id="MVQ30624.1"/>
    </source>
</evidence>
<reference evidence="1 2" key="1">
    <citation type="submission" date="2019-12" db="EMBL/GenBank/DDBJ databases">
        <authorList>
            <person name="Huq M.A."/>
        </authorList>
    </citation>
    <scope>NUCLEOTIDE SEQUENCE [LARGE SCALE GENOMIC DNA]</scope>
    <source>
        <strain evidence="1 2">MAH-25</strain>
    </source>
</reference>
<evidence type="ECO:0000313" key="2">
    <source>
        <dbReference type="Proteomes" id="UP000469385"/>
    </source>
</evidence>
<comment type="caution">
    <text evidence="1">The sequence shown here is derived from an EMBL/GenBank/DDBJ whole genome shotgun (WGS) entry which is preliminary data.</text>
</comment>
<gene>
    <name evidence="1" type="ORF">GON04_14265</name>
</gene>
<keyword evidence="2" id="KW-1185">Reference proteome</keyword>
<accession>A0A6N8IUM6</accession>
<dbReference type="Proteomes" id="UP000469385">
    <property type="component" value="Unassembled WGS sequence"/>
</dbReference>
<organism evidence="1 2">
    <name type="scientific">Ramlibacter pinisoli</name>
    <dbReference type="NCBI Taxonomy" id="2682844"/>
    <lineage>
        <taxon>Bacteria</taxon>
        <taxon>Pseudomonadati</taxon>
        <taxon>Pseudomonadota</taxon>
        <taxon>Betaproteobacteria</taxon>
        <taxon>Burkholderiales</taxon>
        <taxon>Comamonadaceae</taxon>
        <taxon>Ramlibacter</taxon>
    </lineage>
</organism>
<proteinExistence type="predicted"/>
<dbReference type="EMBL" id="WSEL01000007">
    <property type="protein sequence ID" value="MVQ30624.1"/>
    <property type="molecule type" value="Genomic_DNA"/>
</dbReference>
<dbReference type="AlphaFoldDB" id="A0A6N8IUM6"/>
<protein>
    <recommendedName>
        <fullName evidence="3">Cysteine-rich CWC family protein</fullName>
    </recommendedName>
</protein>